<dbReference type="STRING" id="655863.F0XLV4"/>
<evidence type="ECO:0000256" key="10">
    <source>
        <dbReference type="ARBA" id="ARBA00032008"/>
    </source>
</evidence>
<evidence type="ECO:0000256" key="12">
    <source>
        <dbReference type="SAM" id="MobiDB-lite"/>
    </source>
</evidence>
<evidence type="ECO:0000256" key="4">
    <source>
        <dbReference type="ARBA" id="ARBA00022491"/>
    </source>
</evidence>
<dbReference type="PANTHER" id="PTHR48249:SF3">
    <property type="entry name" value="MEDIATOR OF RNA POLYMERASE II TRANSCRIPTION SUBUNIT 13"/>
    <property type="match status" value="1"/>
</dbReference>
<dbReference type="Pfam" id="PF11597">
    <property type="entry name" value="Med13_N"/>
    <property type="match status" value="1"/>
</dbReference>
<gene>
    <name evidence="16" type="ORF">CMQ_5994</name>
</gene>
<organism evidence="17">
    <name type="scientific">Grosmannia clavigera (strain kw1407 / UAMH 11150)</name>
    <name type="common">Blue stain fungus</name>
    <name type="synonym">Graphiocladiella clavigera</name>
    <dbReference type="NCBI Taxonomy" id="655863"/>
    <lineage>
        <taxon>Eukaryota</taxon>
        <taxon>Fungi</taxon>
        <taxon>Dikarya</taxon>
        <taxon>Ascomycota</taxon>
        <taxon>Pezizomycotina</taxon>
        <taxon>Sordariomycetes</taxon>
        <taxon>Sordariomycetidae</taxon>
        <taxon>Ophiostomatales</taxon>
        <taxon>Ophiostomataceae</taxon>
        <taxon>Leptographium</taxon>
    </lineage>
</organism>
<feature type="region of interest" description="Disordered" evidence="12">
    <location>
        <begin position="524"/>
        <end position="550"/>
    </location>
</feature>
<evidence type="ECO:0000256" key="6">
    <source>
        <dbReference type="ARBA" id="ARBA00023159"/>
    </source>
</evidence>
<dbReference type="Pfam" id="PF06333">
    <property type="entry name" value="Med13_C"/>
    <property type="match status" value="1"/>
</dbReference>
<keyword evidence="17" id="KW-1185">Reference proteome</keyword>
<evidence type="ECO:0000256" key="2">
    <source>
        <dbReference type="ARBA" id="ARBA00009354"/>
    </source>
</evidence>
<feature type="domain" description="Mediator complex subunit Med13 C-terminal" evidence="13">
    <location>
        <begin position="1197"/>
        <end position="1504"/>
    </location>
</feature>
<keyword evidence="7 11" id="KW-0804">Transcription</keyword>
<dbReference type="InterPro" id="IPR009401">
    <property type="entry name" value="Med13_C"/>
</dbReference>
<dbReference type="HOGENOM" id="CLU_002210_0_0_1"/>
<dbReference type="EMBL" id="GL629794">
    <property type="protein sequence ID" value="EFX01052.1"/>
    <property type="molecule type" value="Genomic_DNA"/>
</dbReference>
<evidence type="ECO:0000256" key="9">
    <source>
        <dbReference type="ARBA" id="ARBA00025661"/>
    </source>
</evidence>
<dbReference type="eggNOG" id="ENOG502QQJC">
    <property type="taxonomic scope" value="Eukaryota"/>
</dbReference>
<evidence type="ECO:0000259" key="13">
    <source>
        <dbReference type="Pfam" id="PF06333"/>
    </source>
</evidence>
<evidence type="ECO:0000256" key="11">
    <source>
        <dbReference type="RuleBase" id="RU364134"/>
    </source>
</evidence>
<dbReference type="InterPro" id="IPR021643">
    <property type="entry name" value="Mediator_Med13_N"/>
</dbReference>
<keyword evidence="5 11" id="KW-0805">Transcription regulation</keyword>
<keyword evidence="8 11" id="KW-0539">Nucleus</keyword>
<feature type="compositionally biased region" description="Low complexity" evidence="12">
    <location>
        <begin position="117"/>
        <end position="137"/>
    </location>
</feature>
<comment type="subunit">
    <text evidence="11">Component of the SRB8-11 complex, which itself associates with the Mediator complex.</text>
</comment>
<evidence type="ECO:0000313" key="17">
    <source>
        <dbReference type="Proteomes" id="UP000007796"/>
    </source>
</evidence>
<comment type="function">
    <text evidence="9 11">Component of the SRB8-11 complex. The SRB8-11 complex is a regulatory module of the Mediator complex which is itself involved in regulation of basal and activated RNA polymerase II-dependent transcription. The SRB8-11 complex may be involved in the transcriptional repression of a subset of genes regulated by Mediator. It may inhibit the association of the Mediator complex with RNA polymerase II to form the holoenzyme complex.</text>
</comment>
<feature type="region of interest" description="Disordered" evidence="12">
    <location>
        <begin position="113"/>
        <end position="151"/>
    </location>
</feature>
<dbReference type="InterPro" id="IPR051139">
    <property type="entry name" value="Mediator_complx_sub13"/>
</dbReference>
<feature type="compositionally biased region" description="Low complexity" evidence="12">
    <location>
        <begin position="596"/>
        <end position="608"/>
    </location>
</feature>
<evidence type="ECO:0000256" key="3">
    <source>
        <dbReference type="ARBA" id="ARBA00019618"/>
    </source>
</evidence>
<evidence type="ECO:0000256" key="8">
    <source>
        <dbReference type="ARBA" id="ARBA00023242"/>
    </source>
</evidence>
<dbReference type="InParanoid" id="F0XLV4"/>
<feature type="domain" description="Mediator complex subunit Med13 N-terminal" evidence="14">
    <location>
        <begin position="7"/>
        <end position="379"/>
    </location>
</feature>
<accession>F0XLV4</accession>
<dbReference type="RefSeq" id="XP_014170534.1">
    <property type="nucleotide sequence ID" value="XM_014315059.1"/>
</dbReference>
<evidence type="ECO:0000259" key="15">
    <source>
        <dbReference type="Pfam" id="PF18296"/>
    </source>
</evidence>
<feature type="compositionally biased region" description="Acidic residues" evidence="12">
    <location>
        <begin position="812"/>
        <end position="823"/>
    </location>
</feature>
<feature type="domain" description="MID" evidence="15">
    <location>
        <begin position="1016"/>
        <end position="1189"/>
    </location>
</feature>
<evidence type="ECO:0000256" key="7">
    <source>
        <dbReference type="ARBA" id="ARBA00023163"/>
    </source>
</evidence>
<dbReference type="PANTHER" id="PTHR48249">
    <property type="entry name" value="MEDIATOR OF RNA POLYMERASE II TRANSCRIPTION SUBUNIT 13"/>
    <property type="match status" value="1"/>
</dbReference>
<keyword evidence="4 11" id="KW-0678">Repressor</keyword>
<feature type="region of interest" description="Disordered" evidence="12">
    <location>
        <begin position="1363"/>
        <end position="1384"/>
    </location>
</feature>
<dbReference type="OrthoDB" id="103819at2759"/>
<protein>
    <recommendedName>
        <fullName evidence="3 11">Mediator of RNA polymerase II transcription subunit 13</fullName>
    </recommendedName>
    <alternativeName>
        <fullName evidence="10 11">Mediator complex subunit 13</fullName>
    </alternativeName>
</protein>
<feature type="region of interest" description="Disordered" evidence="12">
    <location>
        <begin position="792"/>
        <end position="847"/>
    </location>
</feature>
<dbReference type="InterPro" id="IPR041285">
    <property type="entry name" value="MID_MedPIWI"/>
</dbReference>
<dbReference type="GeneID" id="25979377"/>
<feature type="region of interest" description="Disordered" evidence="12">
    <location>
        <begin position="573"/>
        <end position="661"/>
    </location>
</feature>
<evidence type="ECO:0000256" key="5">
    <source>
        <dbReference type="ARBA" id="ARBA00023015"/>
    </source>
</evidence>
<keyword evidence="6 11" id="KW-0010">Activator</keyword>
<dbReference type="GO" id="GO:0016592">
    <property type="term" value="C:mediator complex"/>
    <property type="evidence" value="ECO:0007669"/>
    <property type="project" value="InterPro"/>
</dbReference>
<dbReference type="GO" id="GO:0003713">
    <property type="term" value="F:transcription coactivator activity"/>
    <property type="evidence" value="ECO:0007669"/>
    <property type="project" value="TreeGrafter"/>
</dbReference>
<proteinExistence type="inferred from homology"/>
<evidence type="ECO:0000259" key="14">
    <source>
        <dbReference type="Pfam" id="PF11597"/>
    </source>
</evidence>
<comment type="similarity">
    <text evidence="2 11">Belongs to the Mediator complex subunit 13 family.</text>
</comment>
<dbReference type="Proteomes" id="UP000007796">
    <property type="component" value="Unassembled WGS sequence"/>
</dbReference>
<reference evidence="16 17" key="1">
    <citation type="journal article" date="2011" name="Proc. Natl. Acad. Sci. U.S.A.">
        <title>Genome and transcriptome analyses of the mountain pine beetle-fungal symbiont Grosmannia clavigera, a lodgepole pine pathogen.</title>
        <authorList>
            <person name="DiGuistini S."/>
            <person name="Wang Y."/>
            <person name="Liao N.Y."/>
            <person name="Taylor G."/>
            <person name="Tanguay P."/>
            <person name="Feau N."/>
            <person name="Henrissat B."/>
            <person name="Chan S.K."/>
            <person name="Hesse-Orce U."/>
            <person name="Alamouti S.M."/>
            <person name="Tsui C.K.M."/>
            <person name="Docking R.T."/>
            <person name="Levasseur A."/>
            <person name="Haridas S."/>
            <person name="Robertson G."/>
            <person name="Birol I."/>
            <person name="Holt R.A."/>
            <person name="Marra M.A."/>
            <person name="Hamelin R.C."/>
            <person name="Hirst M."/>
            <person name="Jones S.J.M."/>
            <person name="Bohlmann J."/>
            <person name="Breuil C."/>
        </authorList>
    </citation>
    <scope>NUCLEOTIDE SEQUENCE [LARGE SCALE GENOMIC DNA]</scope>
    <source>
        <strain evidence="17">kw1407 / UAMH 11150</strain>
    </source>
</reference>
<name>F0XLV4_GROCL</name>
<feature type="compositionally biased region" description="Polar residues" evidence="12">
    <location>
        <begin position="138"/>
        <end position="151"/>
    </location>
</feature>
<dbReference type="GO" id="GO:0045944">
    <property type="term" value="P:positive regulation of transcription by RNA polymerase II"/>
    <property type="evidence" value="ECO:0007669"/>
    <property type="project" value="TreeGrafter"/>
</dbReference>
<sequence>MDVGEYETNTFVVSNIASIAFRVYRPVVSSSPSVYTSSAPDVEKALRNDGHLVFADTRRQCIWCFRLMRRDGSAMGSPAKSELATTMDVGPYKLIAVDDGAFEPISLLKGSGGRPHNTVAVNTPNSSSSAVSAFDSTARSTTGPASQSAGLLPLSQTSNISAAASDLDTHSVHSQAATQPDQKGLLPVSAKVVYNFFISAVLAGLSSAYCAKARAIALNSRTLLLPPLDPLWDGDERSRSDGRALIATLRVTLTTAGSLLLYISHTVLHGMGCSEWACYAGIPPEGCAVLTAPWGKFATVRGVYQPPMPAGMGLKRKQVSATSAPLMWKNFASKMLETRGISPVILQNSSWLRIEFSLSEEAPNDVPVVMLWPSVLCFWSLESPTITTAPSQRLDPLSDIREAYLEETKEDDPAAKLEDMDVPMEDIQMVADDKGKRSVDRQPLSGALNTYNNVSINSAAAAAAAASANSAALGAMYPTPPDGVLNAVGVTPTFDGSTSSPGNMASTTALAYLDGSVPQLGAHDASLGDFWDSGEPKREEQEEPFTAEPDALFGDIGADIFGDDITDADFNFFDEKPDRADAGASSAVSDKMDMVESPQQASPQADQQEPPPTEVPQMEEAVPEEKTPSRPESPVFAKPELKNARSNLPGESQAVKPASNALDTKPVAAGIKRPPSPFDALTVFKRIRATTEDSKSQKVAPKQPFARRGNLFQGLKFSDFMIENNKKYEQNGKFGFRWPHPETDMLSDLSMVTSPTAFRRPTGKQANPSDSSPEWAALITSITRGLKSSSLQAQSFLDDSEDSSSGSSEDALSSEDTDDDDEAMTVSSAPRKPDMSESMPTPEAAAELSRAYSEGVWDVPIARYFVDPMPPPTELAYTDNDVIDVAQILTQQVTRMTIRSGFDEDEARDLQKTKLRNTLLQRIRYSVATLHDVLPAALDEATRCSLKPYLDVQDIPLLVQPARPRQPLGQEQLRPNVFHIPTPHVEIQRHEWTLSLAPTAIDFWDTLALEPLHGSKEIRAVCVYPDFDGLDDEVNGFLNRMRIVYESLRLGSHDRLSEKSGHVTEGMVSFDARVSSGTPSGIATPRPEFAGADQVHRLAQALAAEDAQGKSLVVYFVYCEEVTGAVVDACLAFQRLSQLYEMAVTGCSSEPGDLVLQLIPTSFLASPTALVVPTPADLLRLSLEVYDRCASARGPRPAPAFLLEQPPPRMLDLRLSATPSVDVQRENSCIHVAYARSTDERWMTAAWTDSSGWRQFSSAYWVGRKGRLPATSFAAVAQEIWDNTCAIVGNLKVNWRAIITKCGPMEPEEMEAWTELAKAETRASISVTLVTVDTQPCLELIPPVVMVPPTVLPLLSAATPAPTPQASAVFSPEQSGNPSADANLAAAGADPNAVAEIDGNVALVDVTDNAWGAIASHRLNIAATWIDQRPALVSGYLVKRGGLGRDDAPVVLEVNVIRTEGSPRTYEQLVRELLSSFRGLGTLARARGILDGERDVRPWHIAAAERAAKALCRWM</sequence>
<comment type="subcellular location">
    <subcellularLocation>
        <location evidence="1 11">Nucleus</location>
    </subcellularLocation>
</comment>
<dbReference type="Pfam" id="PF18296">
    <property type="entry name" value="MID_MedPIWI"/>
    <property type="match status" value="1"/>
</dbReference>
<evidence type="ECO:0000256" key="1">
    <source>
        <dbReference type="ARBA" id="ARBA00004123"/>
    </source>
</evidence>
<evidence type="ECO:0000313" key="16">
    <source>
        <dbReference type="EMBL" id="EFX01052.1"/>
    </source>
</evidence>